<evidence type="ECO:0000256" key="6">
    <source>
        <dbReference type="ARBA" id="ARBA00023157"/>
    </source>
</evidence>
<evidence type="ECO:0000259" key="10">
    <source>
        <dbReference type="PROSITE" id="PS51162"/>
    </source>
</evidence>
<evidence type="ECO:0000256" key="8">
    <source>
        <dbReference type="PROSITE-ProRule" id="PRU00500"/>
    </source>
</evidence>
<dbReference type="AlphaFoldDB" id="A0ABD3WK11"/>
<dbReference type="SUPFAM" id="SSF47473">
    <property type="entry name" value="EF-hand"/>
    <property type="match status" value="2"/>
</dbReference>
<dbReference type="Pfam" id="PF00086">
    <property type="entry name" value="Thyroglobulin_1"/>
    <property type="match status" value="2"/>
</dbReference>
<dbReference type="InterPro" id="IPR051950">
    <property type="entry name" value="Dev_reg/Prot_inhib"/>
</dbReference>
<comment type="caution">
    <text evidence="8">Lacks conserved residue(s) required for the propagation of feature annotation.</text>
</comment>
<dbReference type="PROSITE" id="PS00484">
    <property type="entry name" value="THYROGLOBULIN_1_1"/>
    <property type="match status" value="2"/>
</dbReference>
<evidence type="ECO:0000313" key="12">
    <source>
        <dbReference type="Proteomes" id="UP001634394"/>
    </source>
</evidence>
<evidence type="ECO:0000256" key="2">
    <source>
        <dbReference type="ARBA" id="ARBA00022525"/>
    </source>
</evidence>
<dbReference type="InterPro" id="IPR000716">
    <property type="entry name" value="Thyroglobulin_1"/>
</dbReference>
<dbReference type="SMART" id="SM00211">
    <property type="entry name" value="TY"/>
    <property type="match status" value="2"/>
</dbReference>
<name>A0ABD3WK11_SINWO</name>
<dbReference type="Pfam" id="PF10591">
    <property type="entry name" value="SPARC_Ca_bdg"/>
    <property type="match status" value="2"/>
</dbReference>
<dbReference type="GO" id="GO:0005576">
    <property type="term" value="C:extracellular region"/>
    <property type="evidence" value="ECO:0007669"/>
    <property type="project" value="UniProtKB-SubCell"/>
</dbReference>
<feature type="disulfide bond" evidence="8">
    <location>
        <begin position="333"/>
        <end position="340"/>
    </location>
</feature>
<dbReference type="PROSITE" id="PS51162">
    <property type="entry name" value="THYROGLOBULIN_1_2"/>
    <property type="match status" value="2"/>
</dbReference>
<dbReference type="InterPro" id="IPR018247">
    <property type="entry name" value="EF_Hand_1_Ca_BS"/>
</dbReference>
<dbReference type="EMBL" id="JBJQND010000006">
    <property type="protein sequence ID" value="KAL3872845.1"/>
    <property type="molecule type" value="Genomic_DNA"/>
</dbReference>
<sequence length="544" mass="61332">TGLTCPVKKTMYCWKHLLEAGFSASKDIPMTKCLQERKESLSTKSHEALGVFVPTCKKDGTFEDVQCHKATGYCWCVTVEGKPIAGTSTNGAPPNCRGLLSKGCSSIERSKFNSNLVQVFTEEYNRSTISTPLPSKMIDDPVIDTLEKRVVEWKFTQLDKDSDSALRRKEVKTLRRMVKKVIKPRACAKQFIKNCDSDNNKLISRKEWSLCLGVDINISFRLFIHLNSDPTTPDPGESEEGIDSSISILVNSKPKPSPNLDDSSSPSFTLPLGPDLLGPPPPKQQHIKASLEKEEKDCQTERIVAIRQDIEDPEGGIFIPNCTQDGKWARAQCHTSTQYCWCVDENSGRPIAGTSTHKVIPMCDFEAEREMKGCPYVVKRRFLNDLLVRLAEEMAEDALKRNSSVPTATNEQPLHEAAATWKFKVLDTTNNQVLDREELDKFKNSLKASRKKYTRKCSRNFLRYCDENNDKRVSTEEWVDCLGVKKKLSSSLPSNPKRKGKNPFDRFLQEKDTLFSTKTSRVSSARLARQIKGTCVKPSKDCRK</sequence>
<evidence type="ECO:0000256" key="1">
    <source>
        <dbReference type="ARBA" id="ARBA00004613"/>
    </source>
</evidence>
<evidence type="ECO:0000256" key="4">
    <source>
        <dbReference type="ARBA" id="ARBA00022737"/>
    </source>
</evidence>
<organism evidence="11 12">
    <name type="scientific">Sinanodonta woodiana</name>
    <name type="common">Chinese pond mussel</name>
    <name type="synonym">Anodonta woodiana</name>
    <dbReference type="NCBI Taxonomy" id="1069815"/>
    <lineage>
        <taxon>Eukaryota</taxon>
        <taxon>Metazoa</taxon>
        <taxon>Spiralia</taxon>
        <taxon>Lophotrochozoa</taxon>
        <taxon>Mollusca</taxon>
        <taxon>Bivalvia</taxon>
        <taxon>Autobranchia</taxon>
        <taxon>Heteroconchia</taxon>
        <taxon>Palaeoheterodonta</taxon>
        <taxon>Unionida</taxon>
        <taxon>Unionoidea</taxon>
        <taxon>Unionidae</taxon>
        <taxon>Unioninae</taxon>
        <taxon>Sinanodonta</taxon>
    </lineage>
</organism>
<evidence type="ECO:0000256" key="7">
    <source>
        <dbReference type="ARBA" id="ARBA00023180"/>
    </source>
</evidence>
<dbReference type="SUPFAM" id="SSF57610">
    <property type="entry name" value="Thyroglobulin type-1 domain"/>
    <property type="match status" value="2"/>
</dbReference>
<feature type="region of interest" description="Disordered" evidence="9">
    <location>
        <begin position="249"/>
        <end position="292"/>
    </location>
</feature>
<dbReference type="PROSITE" id="PS00018">
    <property type="entry name" value="EF_HAND_1"/>
    <property type="match status" value="2"/>
</dbReference>
<dbReference type="InterPro" id="IPR019577">
    <property type="entry name" value="SPARC/Testican_Ca-bd-dom"/>
</dbReference>
<feature type="compositionally biased region" description="Low complexity" evidence="9">
    <location>
        <begin position="249"/>
        <end position="276"/>
    </location>
</feature>
<dbReference type="FunFam" id="4.10.800.10:FF:000004">
    <property type="entry name" value="SPARC-related modular calcium-binding protein 1"/>
    <property type="match status" value="1"/>
</dbReference>
<dbReference type="Proteomes" id="UP001634394">
    <property type="component" value="Unassembled WGS sequence"/>
</dbReference>
<dbReference type="CDD" id="cd00191">
    <property type="entry name" value="TY"/>
    <property type="match status" value="2"/>
</dbReference>
<feature type="disulfide bond" evidence="8">
    <location>
        <begin position="67"/>
        <end position="74"/>
    </location>
</feature>
<keyword evidence="7" id="KW-0325">Glycoprotein</keyword>
<keyword evidence="2" id="KW-0964">Secreted</keyword>
<comment type="subcellular location">
    <subcellularLocation>
        <location evidence="1">Secreted</location>
    </subcellularLocation>
</comment>
<dbReference type="PANTHER" id="PTHR12352:SF30">
    <property type="entry name" value="FI05255P"/>
    <property type="match status" value="1"/>
</dbReference>
<protein>
    <recommendedName>
        <fullName evidence="10">Thyroglobulin type-1 domain-containing protein</fullName>
    </recommendedName>
</protein>
<dbReference type="InterPro" id="IPR011992">
    <property type="entry name" value="EF-hand-dom_pair"/>
</dbReference>
<keyword evidence="12" id="KW-1185">Reference proteome</keyword>
<feature type="disulfide bond" evidence="8">
    <location>
        <begin position="76"/>
        <end position="96"/>
    </location>
</feature>
<comment type="caution">
    <text evidence="11">The sequence shown here is derived from an EMBL/GenBank/DDBJ whole genome shotgun (WGS) entry which is preliminary data.</text>
</comment>
<gene>
    <name evidence="11" type="ORF">ACJMK2_036032</name>
</gene>
<keyword evidence="4" id="KW-0677">Repeat</keyword>
<evidence type="ECO:0000313" key="11">
    <source>
        <dbReference type="EMBL" id="KAL3872845.1"/>
    </source>
</evidence>
<keyword evidence="6 8" id="KW-1015">Disulfide bond</keyword>
<reference evidence="11 12" key="1">
    <citation type="submission" date="2024-11" db="EMBL/GenBank/DDBJ databases">
        <title>Chromosome-level genome assembly of the freshwater bivalve Anodonta woodiana.</title>
        <authorList>
            <person name="Chen X."/>
        </authorList>
    </citation>
    <scope>NUCLEOTIDE SEQUENCE [LARGE SCALE GENOMIC DNA]</scope>
    <source>
        <strain evidence="11">MN2024</strain>
        <tissue evidence="11">Gills</tissue>
    </source>
</reference>
<dbReference type="PANTHER" id="PTHR12352">
    <property type="entry name" value="SECRETED MODULAR CALCIUM-BINDING PROTEIN"/>
    <property type="match status" value="1"/>
</dbReference>
<keyword evidence="3" id="KW-0732">Signal</keyword>
<evidence type="ECO:0000256" key="9">
    <source>
        <dbReference type="SAM" id="MobiDB-lite"/>
    </source>
</evidence>
<keyword evidence="5" id="KW-0106">Calcium</keyword>
<dbReference type="Gene3D" id="4.10.800.10">
    <property type="entry name" value="Thyroglobulin type-1"/>
    <property type="match status" value="2"/>
</dbReference>
<feature type="non-terminal residue" evidence="11">
    <location>
        <position position="1"/>
    </location>
</feature>
<evidence type="ECO:0000256" key="5">
    <source>
        <dbReference type="ARBA" id="ARBA00022837"/>
    </source>
</evidence>
<dbReference type="CDD" id="cd16234">
    <property type="entry name" value="EFh_SPARC_SMOC"/>
    <property type="match status" value="1"/>
</dbReference>
<feature type="domain" description="Thyroglobulin type-1" evidence="10">
    <location>
        <begin position="295"/>
        <end position="363"/>
    </location>
</feature>
<proteinExistence type="predicted"/>
<dbReference type="Gene3D" id="1.10.238.10">
    <property type="entry name" value="EF-hand"/>
    <property type="match status" value="2"/>
</dbReference>
<feature type="domain" description="Thyroglobulin type-1" evidence="10">
    <location>
        <begin position="30"/>
        <end position="96"/>
    </location>
</feature>
<accession>A0ABD3WK11</accession>
<dbReference type="InterPro" id="IPR036857">
    <property type="entry name" value="Thyroglobulin_1_sf"/>
</dbReference>
<evidence type="ECO:0000256" key="3">
    <source>
        <dbReference type="ARBA" id="ARBA00022729"/>
    </source>
</evidence>